<dbReference type="CDD" id="cd06850">
    <property type="entry name" value="biotinyl_domain"/>
    <property type="match status" value="1"/>
</dbReference>
<evidence type="ECO:0000256" key="9">
    <source>
        <dbReference type="SAM" id="MobiDB-lite"/>
    </source>
</evidence>
<evidence type="ECO:0000259" key="10">
    <source>
        <dbReference type="PROSITE" id="PS50968"/>
    </source>
</evidence>
<keyword evidence="3 8" id="KW-0444">Lipid biosynthesis</keyword>
<name>A0AAW5JLZ6_9FIRM</name>
<dbReference type="SUPFAM" id="SSF51230">
    <property type="entry name" value="Single hybrid motif"/>
    <property type="match status" value="1"/>
</dbReference>
<keyword evidence="7 8" id="KW-0092">Biotin</keyword>
<evidence type="ECO:0000256" key="4">
    <source>
        <dbReference type="ARBA" id="ARBA00022832"/>
    </source>
</evidence>
<evidence type="ECO:0000256" key="2">
    <source>
        <dbReference type="ARBA" id="ARBA00017562"/>
    </source>
</evidence>
<dbReference type="InterPro" id="IPR001882">
    <property type="entry name" value="Biotin_BS"/>
</dbReference>
<dbReference type="Gene3D" id="2.40.50.100">
    <property type="match status" value="1"/>
</dbReference>
<dbReference type="GO" id="GO:0003989">
    <property type="term" value="F:acetyl-CoA carboxylase activity"/>
    <property type="evidence" value="ECO:0007669"/>
    <property type="project" value="InterPro"/>
</dbReference>
<feature type="domain" description="Lipoyl-binding" evidence="10">
    <location>
        <begin position="66"/>
        <end position="142"/>
    </location>
</feature>
<dbReference type="AlphaFoldDB" id="A0AAW5JLZ6"/>
<dbReference type="Pfam" id="PF00364">
    <property type="entry name" value="Biotin_lipoyl"/>
    <property type="match status" value="1"/>
</dbReference>
<organism evidence="11 12">
    <name type="scientific">Intestinimonas massiliensis</name>
    <name type="common">ex Afouda et al. 2020</name>
    <dbReference type="NCBI Taxonomy" id="1673721"/>
    <lineage>
        <taxon>Bacteria</taxon>
        <taxon>Bacillati</taxon>
        <taxon>Bacillota</taxon>
        <taxon>Clostridia</taxon>
        <taxon>Eubacteriales</taxon>
        <taxon>Intestinimonas</taxon>
    </lineage>
</organism>
<dbReference type="PANTHER" id="PTHR45266:SF3">
    <property type="entry name" value="OXALOACETATE DECARBOXYLASE ALPHA CHAIN"/>
    <property type="match status" value="1"/>
</dbReference>
<sequence>MTNQELFELMDRFSASGLTGLRLTQKDVSLELTRNGGAAPAAPAAACAPAGPEPAGPEPAGPEPAGKVLSAPLVGTYYAASAPDAAPFVTAGAQVAKGQTVCLIEAMKMMNEVKAPCDCMVEELYGRDGELVEFGAPLLRYRPL</sequence>
<feature type="region of interest" description="Disordered" evidence="9">
    <location>
        <begin position="39"/>
        <end position="66"/>
    </location>
</feature>
<dbReference type="InterPro" id="IPR011053">
    <property type="entry name" value="Single_hybrid_motif"/>
</dbReference>
<protein>
    <recommendedName>
        <fullName evidence="2 8">Biotin carboxyl carrier protein of acetyl-CoA carboxylase</fullName>
    </recommendedName>
</protein>
<evidence type="ECO:0000256" key="1">
    <source>
        <dbReference type="ARBA" id="ARBA00005194"/>
    </source>
</evidence>
<comment type="pathway">
    <text evidence="1 8">Lipid metabolism; fatty acid biosynthesis.</text>
</comment>
<keyword evidence="4 8" id="KW-0276">Fatty acid metabolism</keyword>
<keyword evidence="5 8" id="KW-0443">Lipid metabolism</keyword>
<proteinExistence type="predicted"/>
<keyword evidence="6 8" id="KW-0275">Fatty acid biosynthesis</keyword>
<accession>A0AAW5JLZ6</accession>
<reference evidence="11" key="1">
    <citation type="submission" date="2022-06" db="EMBL/GenBank/DDBJ databases">
        <title>Isolation of gut microbiota from human fecal samples.</title>
        <authorList>
            <person name="Pamer E.G."/>
            <person name="Barat B."/>
            <person name="Waligurski E."/>
            <person name="Medina S."/>
            <person name="Paddock L."/>
            <person name="Mostad J."/>
        </authorList>
    </citation>
    <scope>NUCLEOTIDE SEQUENCE</scope>
    <source>
        <strain evidence="11">DFI.9.91</strain>
    </source>
</reference>
<evidence type="ECO:0000256" key="6">
    <source>
        <dbReference type="ARBA" id="ARBA00023160"/>
    </source>
</evidence>
<dbReference type="PRINTS" id="PR01071">
    <property type="entry name" value="ACOABIOTINCC"/>
</dbReference>
<dbReference type="EMBL" id="JANFYS010000012">
    <property type="protein sequence ID" value="MCQ4770232.1"/>
    <property type="molecule type" value="Genomic_DNA"/>
</dbReference>
<evidence type="ECO:0000256" key="3">
    <source>
        <dbReference type="ARBA" id="ARBA00022516"/>
    </source>
</evidence>
<evidence type="ECO:0000256" key="7">
    <source>
        <dbReference type="ARBA" id="ARBA00023267"/>
    </source>
</evidence>
<dbReference type="RefSeq" id="WP_256303732.1">
    <property type="nucleotide sequence ID" value="NZ_JANFYS010000012.1"/>
</dbReference>
<evidence type="ECO:0000256" key="8">
    <source>
        <dbReference type="RuleBase" id="RU364072"/>
    </source>
</evidence>
<dbReference type="PROSITE" id="PS50968">
    <property type="entry name" value="BIOTINYL_LIPOYL"/>
    <property type="match status" value="1"/>
</dbReference>
<dbReference type="InterPro" id="IPR001249">
    <property type="entry name" value="AcCoA_biotinCC"/>
</dbReference>
<dbReference type="GO" id="GO:0009317">
    <property type="term" value="C:acetyl-CoA carboxylase complex"/>
    <property type="evidence" value="ECO:0007669"/>
    <property type="project" value="InterPro"/>
</dbReference>
<dbReference type="PROSITE" id="PS00188">
    <property type="entry name" value="BIOTIN"/>
    <property type="match status" value="1"/>
</dbReference>
<dbReference type="PANTHER" id="PTHR45266">
    <property type="entry name" value="OXALOACETATE DECARBOXYLASE ALPHA CHAIN"/>
    <property type="match status" value="1"/>
</dbReference>
<feature type="compositionally biased region" description="Pro residues" evidence="9">
    <location>
        <begin position="51"/>
        <end position="62"/>
    </location>
</feature>
<dbReference type="InterPro" id="IPR000089">
    <property type="entry name" value="Biotin_lipoyl"/>
</dbReference>
<dbReference type="GO" id="GO:0006633">
    <property type="term" value="P:fatty acid biosynthetic process"/>
    <property type="evidence" value="ECO:0007669"/>
    <property type="project" value="UniProtKB-KW"/>
</dbReference>
<feature type="compositionally biased region" description="Low complexity" evidence="9">
    <location>
        <begin position="39"/>
        <end position="50"/>
    </location>
</feature>
<evidence type="ECO:0000256" key="5">
    <source>
        <dbReference type="ARBA" id="ARBA00023098"/>
    </source>
</evidence>
<dbReference type="Proteomes" id="UP001204562">
    <property type="component" value="Unassembled WGS sequence"/>
</dbReference>
<comment type="caution">
    <text evidence="11">The sequence shown here is derived from an EMBL/GenBank/DDBJ whole genome shotgun (WGS) entry which is preliminary data.</text>
</comment>
<evidence type="ECO:0000313" key="12">
    <source>
        <dbReference type="Proteomes" id="UP001204562"/>
    </source>
</evidence>
<gene>
    <name evidence="11" type="ORF">NE579_07095</name>
</gene>
<dbReference type="InterPro" id="IPR050709">
    <property type="entry name" value="Biotin_Carboxyl_Carrier/Decarb"/>
</dbReference>
<comment type="function">
    <text evidence="8">This protein is a component of the acetyl coenzyme A carboxylase complex; first, biotin carboxylase catalyzes the carboxylation of the carrier protein and then the transcarboxylase transfers the carboxyl group to form malonyl-CoA.</text>
</comment>
<evidence type="ECO:0000313" key="11">
    <source>
        <dbReference type="EMBL" id="MCQ4770232.1"/>
    </source>
</evidence>